<dbReference type="Pfam" id="PF13229">
    <property type="entry name" value="Beta_helix"/>
    <property type="match status" value="1"/>
</dbReference>
<reference evidence="3 4" key="1">
    <citation type="journal article" date="2016" name="Environ. Microbiol.">
        <title>New Methyloceanibacter diversity from North Sea sediments includes methanotroph containing solely the soluble methane monooxygenase.</title>
        <authorList>
            <person name="Vekeman B."/>
            <person name="Kerckhof F.M."/>
            <person name="Cremers G."/>
            <person name="de Vos P."/>
            <person name="Vandamme P."/>
            <person name="Boon N."/>
            <person name="Op den Camp H.J."/>
            <person name="Heylen K."/>
        </authorList>
    </citation>
    <scope>NUCLEOTIDE SEQUENCE [LARGE SCALE GENOMIC DNA]</scope>
    <source>
        <strain evidence="3 4">R-67175</strain>
    </source>
</reference>
<evidence type="ECO:0000313" key="4">
    <source>
        <dbReference type="Proteomes" id="UP000094472"/>
    </source>
</evidence>
<dbReference type="InterPro" id="IPR006626">
    <property type="entry name" value="PbH1"/>
</dbReference>
<dbReference type="InterPro" id="IPR051550">
    <property type="entry name" value="SCF-Subunits/Alg-Epimerases"/>
</dbReference>
<dbReference type="InterPro" id="IPR012334">
    <property type="entry name" value="Pectin_lyas_fold"/>
</dbReference>
<dbReference type="SMART" id="SM00710">
    <property type="entry name" value="PbH1"/>
    <property type="match status" value="9"/>
</dbReference>
<dbReference type="EMBL" id="LPWF01000016">
    <property type="protein sequence ID" value="ODR99641.1"/>
    <property type="molecule type" value="Genomic_DNA"/>
</dbReference>
<dbReference type="NCBIfam" id="TIGR03807">
    <property type="entry name" value="RR_fam_repeat"/>
    <property type="match status" value="2"/>
</dbReference>
<dbReference type="PANTHER" id="PTHR22990">
    <property type="entry name" value="F-BOX ONLY PROTEIN"/>
    <property type="match status" value="1"/>
</dbReference>
<keyword evidence="1" id="KW-0677">Repeat</keyword>
<evidence type="ECO:0000313" key="3">
    <source>
        <dbReference type="EMBL" id="ODR99641.1"/>
    </source>
</evidence>
<dbReference type="RefSeq" id="WP_069441185.1">
    <property type="nucleotide sequence ID" value="NZ_LPWF01000016.1"/>
</dbReference>
<dbReference type="InterPro" id="IPR022444">
    <property type="entry name" value="Cofactor-bd_rpt"/>
</dbReference>
<keyword evidence="4" id="KW-1185">Reference proteome</keyword>
<dbReference type="NCBIfam" id="TIGR03808">
    <property type="entry name" value="RR_plus_rpt_1"/>
    <property type="match status" value="1"/>
</dbReference>
<protein>
    <recommendedName>
        <fullName evidence="2">Right handed beta helix domain-containing protein</fullName>
    </recommendedName>
</protein>
<name>A0A1E3W2A2_9HYPH</name>
<organism evidence="3 4">
    <name type="scientific">Methyloceanibacter superfactus</name>
    <dbReference type="NCBI Taxonomy" id="1774969"/>
    <lineage>
        <taxon>Bacteria</taxon>
        <taxon>Pseudomonadati</taxon>
        <taxon>Pseudomonadota</taxon>
        <taxon>Alphaproteobacteria</taxon>
        <taxon>Hyphomicrobiales</taxon>
        <taxon>Hyphomicrobiaceae</taxon>
        <taxon>Methyloceanibacter</taxon>
    </lineage>
</organism>
<sequence length="452" mass="46527">MTLGRRQLLVAGLGAGFGAGLTATAGPRAAPARETETPQAFSTYGIAPADGVIDQTATLQVAADEAARTGVPLFLPAGTYATGRLSLKSGTHIEGVPGLTILRYANGGAILDTEGTDNVRLTGLVLDGGGQALEPDGALLTATEATHFDVADCRFLGSSENGIVLRRVAGRIANCEIGDIEHAALFQRGRAGLEIAHNHVRDCGDNGILVWRSALGEDSTLVTGNRIERIAAKSGGSGQNGNGINIFRAGSVLVNANRIADCAFSAIRANSGSNCQMIANSCTRLGEVALYAEYTYEGVIIANNIVDAAAMGISVTNFNEGGRLAVVQGNVIRNLFLRKDADTRGIGIGVEADSVVSDNVIEGAPAYGILIGWGDFLRDVSVSDNVIRKSHIGIGVSVSPSAGTALITDNLITGTKDGAIRAMDGPKAIGPDLAKQSAEAYGNLAVYANVAR</sequence>
<gene>
    <name evidence="3" type="ORF">AUC69_08435</name>
</gene>
<accession>A0A1E3W2A2</accession>
<proteinExistence type="predicted"/>
<dbReference type="PROSITE" id="PS51318">
    <property type="entry name" value="TAT"/>
    <property type="match status" value="1"/>
</dbReference>
<dbReference type="InterPro" id="IPR022388">
    <property type="entry name" value="CHP03808"/>
</dbReference>
<dbReference type="InterPro" id="IPR011050">
    <property type="entry name" value="Pectin_lyase_fold/virulence"/>
</dbReference>
<evidence type="ECO:0000259" key="2">
    <source>
        <dbReference type="Pfam" id="PF13229"/>
    </source>
</evidence>
<dbReference type="AlphaFoldDB" id="A0A1E3W2A2"/>
<dbReference type="SUPFAM" id="SSF51126">
    <property type="entry name" value="Pectin lyase-like"/>
    <property type="match status" value="1"/>
</dbReference>
<comment type="caution">
    <text evidence="3">The sequence shown here is derived from an EMBL/GenBank/DDBJ whole genome shotgun (WGS) entry which is preliminary data.</text>
</comment>
<dbReference type="OrthoDB" id="9788772at2"/>
<evidence type="ECO:0000256" key="1">
    <source>
        <dbReference type="ARBA" id="ARBA00022737"/>
    </source>
</evidence>
<dbReference type="PANTHER" id="PTHR22990:SF15">
    <property type="entry name" value="F-BOX ONLY PROTEIN 10"/>
    <property type="match status" value="1"/>
</dbReference>
<dbReference type="InterPro" id="IPR006311">
    <property type="entry name" value="TAT_signal"/>
</dbReference>
<dbReference type="STRING" id="1774969.AUC69_08435"/>
<dbReference type="Proteomes" id="UP000094472">
    <property type="component" value="Unassembled WGS sequence"/>
</dbReference>
<dbReference type="InterPro" id="IPR039448">
    <property type="entry name" value="Beta_helix"/>
</dbReference>
<feature type="domain" description="Right handed beta helix" evidence="2">
    <location>
        <begin position="218"/>
        <end position="386"/>
    </location>
</feature>
<dbReference type="Gene3D" id="2.160.20.10">
    <property type="entry name" value="Single-stranded right-handed beta-helix, Pectin lyase-like"/>
    <property type="match status" value="1"/>
</dbReference>